<organism evidence="5 6">
    <name type="scientific">Lithohypha guttulata</name>
    <dbReference type="NCBI Taxonomy" id="1690604"/>
    <lineage>
        <taxon>Eukaryota</taxon>
        <taxon>Fungi</taxon>
        <taxon>Dikarya</taxon>
        <taxon>Ascomycota</taxon>
        <taxon>Pezizomycotina</taxon>
        <taxon>Eurotiomycetes</taxon>
        <taxon>Chaetothyriomycetidae</taxon>
        <taxon>Chaetothyriales</taxon>
        <taxon>Trichomeriaceae</taxon>
        <taxon>Lithohypha</taxon>
    </lineage>
</organism>
<protein>
    <recommendedName>
        <fullName evidence="4">Cupin type-1 domain-containing protein</fullName>
    </recommendedName>
</protein>
<feature type="domain" description="Cupin type-1" evidence="4">
    <location>
        <begin position="114"/>
        <end position="252"/>
    </location>
</feature>
<evidence type="ECO:0000256" key="2">
    <source>
        <dbReference type="SAM" id="MobiDB-lite"/>
    </source>
</evidence>
<dbReference type="SMART" id="SM00835">
    <property type="entry name" value="Cupin_1"/>
    <property type="match status" value="2"/>
</dbReference>
<dbReference type="InterPro" id="IPR011051">
    <property type="entry name" value="RmlC_Cupin_sf"/>
</dbReference>
<dbReference type="Pfam" id="PF00190">
    <property type="entry name" value="Cupin_1"/>
    <property type="match status" value="2"/>
</dbReference>
<keyword evidence="1" id="KW-0479">Metal-binding</keyword>
<feature type="compositionally biased region" description="Basic and acidic residues" evidence="2">
    <location>
        <begin position="448"/>
        <end position="463"/>
    </location>
</feature>
<feature type="chain" id="PRO_5045397415" description="Cupin type-1 domain-containing protein" evidence="3">
    <location>
        <begin position="21"/>
        <end position="471"/>
    </location>
</feature>
<dbReference type="PANTHER" id="PTHR35848">
    <property type="entry name" value="OXALATE-BINDING PROTEIN"/>
    <property type="match status" value="1"/>
</dbReference>
<proteinExistence type="predicted"/>
<dbReference type="PANTHER" id="PTHR35848:SF9">
    <property type="entry name" value="SLL1358 PROTEIN"/>
    <property type="match status" value="1"/>
</dbReference>
<evidence type="ECO:0000256" key="3">
    <source>
        <dbReference type="SAM" id="SignalP"/>
    </source>
</evidence>
<reference evidence="5 6" key="1">
    <citation type="submission" date="2023-08" db="EMBL/GenBank/DDBJ databases">
        <title>Black Yeasts Isolated from many extreme environments.</title>
        <authorList>
            <person name="Coleine C."/>
            <person name="Stajich J.E."/>
            <person name="Selbmann L."/>
        </authorList>
    </citation>
    <scope>NUCLEOTIDE SEQUENCE [LARGE SCALE GENOMIC DNA]</scope>
    <source>
        <strain evidence="5 6">CCFEE 5885</strain>
    </source>
</reference>
<dbReference type="CDD" id="cd20304">
    <property type="entry name" value="cupin_OxDC_N"/>
    <property type="match status" value="1"/>
</dbReference>
<name>A0ABR0JWT2_9EURO</name>
<dbReference type="EMBL" id="JAVRRG010000211">
    <property type="protein sequence ID" value="KAK5077600.1"/>
    <property type="molecule type" value="Genomic_DNA"/>
</dbReference>
<feature type="region of interest" description="Disordered" evidence="2">
    <location>
        <begin position="448"/>
        <end position="471"/>
    </location>
</feature>
<evidence type="ECO:0000256" key="1">
    <source>
        <dbReference type="ARBA" id="ARBA00022723"/>
    </source>
</evidence>
<dbReference type="Gene3D" id="2.60.120.10">
    <property type="entry name" value="Jelly Rolls"/>
    <property type="match status" value="2"/>
</dbReference>
<evidence type="ECO:0000313" key="5">
    <source>
        <dbReference type="EMBL" id="KAK5077600.1"/>
    </source>
</evidence>
<dbReference type="InterPro" id="IPR017774">
    <property type="entry name" value="Bicupin_oxalate_deCO2ase/Oxase"/>
</dbReference>
<dbReference type="NCBIfam" id="TIGR03404">
    <property type="entry name" value="bicupin_oxalic"/>
    <property type="match status" value="1"/>
</dbReference>
<accession>A0ABR0JWT2</accession>
<gene>
    <name evidence="5" type="ORF">LTR24_009490</name>
</gene>
<dbReference type="InterPro" id="IPR014710">
    <property type="entry name" value="RmlC-like_jellyroll"/>
</dbReference>
<keyword evidence="6" id="KW-1185">Reference proteome</keyword>
<evidence type="ECO:0000313" key="6">
    <source>
        <dbReference type="Proteomes" id="UP001345013"/>
    </source>
</evidence>
<feature type="domain" description="Cupin type-1" evidence="4">
    <location>
        <begin position="290"/>
        <end position="433"/>
    </location>
</feature>
<sequence>MKLLKASALAVLTLSELIDAVPSPYWTKQHLINDPKAAVKAHNPYSPDYSDPYDHKVDSIGEDLDPLPYRGKGEGTSVMGPWNRERSRQNPDLVRPPSTDSGVMQNMRWSFADSHVRIGGNSWTRQTTLRELPSSKEIAGVNMRLDAGVIRELHWHVQAEWAYVLEGSCRITALDQEGGNFVGDLEKGDLWYFPRGHPHSIQGLGPNGTEFLLVFDDGAFSEDSTFLLTDWLAHTPKSVLAENFRISPEVFETIPKKEKYMFQASMPKSIDEEQPKEGRGIKKSKLQFTHKLLAQEPLNTTGGLVRIADSKTTFPLSKTIAAAHLTLHPGSMREMHWHPQADEWSFFIRGRARVTIFASEGTARTFDYQAGDVGVVPKNQGHFIENLSDDEEVEILEIFRSDEFLDFSLFDWMASTPRRMVADHLFQGDKERQEKFLSALEKGVDEVGTHDPIRAVPKDHYEGDETIEEEL</sequence>
<feature type="region of interest" description="Disordered" evidence="2">
    <location>
        <begin position="65"/>
        <end position="101"/>
    </location>
</feature>
<keyword evidence="3" id="KW-0732">Signal</keyword>
<feature type="signal peptide" evidence="3">
    <location>
        <begin position="1"/>
        <end position="20"/>
    </location>
</feature>
<dbReference type="InterPro" id="IPR006045">
    <property type="entry name" value="Cupin_1"/>
</dbReference>
<dbReference type="InterPro" id="IPR051610">
    <property type="entry name" value="GPI/OXD"/>
</dbReference>
<dbReference type="SUPFAM" id="SSF51182">
    <property type="entry name" value="RmlC-like cupins"/>
    <property type="match status" value="1"/>
</dbReference>
<dbReference type="CDD" id="cd20305">
    <property type="entry name" value="cupin_OxDC_C"/>
    <property type="match status" value="1"/>
</dbReference>
<dbReference type="Proteomes" id="UP001345013">
    <property type="component" value="Unassembled WGS sequence"/>
</dbReference>
<comment type="caution">
    <text evidence="5">The sequence shown here is derived from an EMBL/GenBank/DDBJ whole genome shotgun (WGS) entry which is preliminary data.</text>
</comment>
<evidence type="ECO:0000259" key="4">
    <source>
        <dbReference type="SMART" id="SM00835"/>
    </source>
</evidence>